<name>A0A0R1UFZ4_9LACO</name>
<dbReference type="NCBIfam" id="TIGR02919">
    <property type="entry name" value="accessory Sec system glycosylation chaperone GtfB"/>
    <property type="match status" value="1"/>
</dbReference>
<keyword evidence="5" id="KW-0808">Transferase</keyword>
<dbReference type="AlphaFoldDB" id="A0A0R1UFZ4"/>
<dbReference type="GO" id="GO:0031647">
    <property type="term" value="P:regulation of protein stability"/>
    <property type="evidence" value="ECO:0007669"/>
    <property type="project" value="UniProtKB-UniRule"/>
</dbReference>
<keyword evidence="6" id="KW-1185">Reference proteome</keyword>
<dbReference type="GO" id="GO:0016740">
    <property type="term" value="F:transferase activity"/>
    <property type="evidence" value="ECO:0007669"/>
    <property type="project" value="UniProtKB-KW"/>
</dbReference>
<dbReference type="UniPathway" id="UPA00378"/>
<evidence type="ECO:0000256" key="2">
    <source>
        <dbReference type="ARBA" id="ARBA00022475"/>
    </source>
</evidence>
<comment type="function">
    <text evidence="4">Required for polymorphic O-glycosylation of the serine-rich repeat protein in this bacteria. A stabilizing protein that is part of the accessory SecA2/SecY2 system specifically required to export serine-rich repeat cell wall proteins usually encoded upstream in the same operon. The GtfA-GtfB complex adds GlcNAc from UDP-GlcNAc to the substrate protein, attaching the first sugar residue. Stabilizes the glycosylation activity of GtfA. Has no N-acetylglucosaminyl transferase activity on its own.</text>
</comment>
<comment type="subcellular location">
    <subcellularLocation>
        <location evidence="4">Cell membrane</location>
        <topology evidence="4">Peripheral membrane protein</topology>
    </subcellularLocation>
</comment>
<evidence type="ECO:0000313" key="5">
    <source>
        <dbReference type="EMBL" id="KRL92295.1"/>
    </source>
</evidence>
<dbReference type="InterPro" id="IPR014268">
    <property type="entry name" value="GtfB"/>
</dbReference>
<protein>
    <recommendedName>
        <fullName evidence="4">UDP-N-acetylglucosamine--peptide N-acetylglucosaminyltransferase stabilizing protein GtfB</fullName>
    </recommendedName>
    <alternativeName>
        <fullName evidence="4">Glycosyltransferase stabilizing protein GtfB</fullName>
    </alternativeName>
</protein>
<dbReference type="OrthoDB" id="2136618at2"/>
<dbReference type="PATRIC" id="fig|1423742.4.peg.356"/>
<keyword evidence="2 4" id="KW-1003">Cell membrane</keyword>
<dbReference type="EMBL" id="AZGC01000057">
    <property type="protein sequence ID" value="KRL92295.1"/>
    <property type="molecule type" value="Genomic_DNA"/>
</dbReference>
<comment type="subunit">
    <text evidence="4">Forms a heterotetramer with 2 subunits each of GtfA and GtfB. Part of the accessory SecA2/SecY2 protein translocation apparatus.</text>
</comment>
<reference evidence="5 6" key="1">
    <citation type="journal article" date="2015" name="Genome Announc.">
        <title>Expanding the biotechnology potential of lactobacilli through comparative genomics of 213 strains and associated genera.</title>
        <authorList>
            <person name="Sun Z."/>
            <person name="Harris H.M."/>
            <person name="McCann A."/>
            <person name="Guo C."/>
            <person name="Argimon S."/>
            <person name="Zhang W."/>
            <person name="Yang X."/>
            <person name="Jeffery I.B."/>
            <person name="Cooney J.C."/>
            <person name="Kagawa T.F."/>
            <person name="Liu W."/>
            <person name="Song Y."/>
            <person name="Salvetti E."/>
            <person name="Wrobel A."/>
            <person name="Rasinkangas P."/>
            <person name="Parkhill J."/>
            <person name="Rea M.C."/>
            <person name="O'Sullivan O."/>
            <person name="Ritari J."/>
            <person name="Douillard F.P."/>
            <person name="Paul Ross R."/>
            <person name="Yang R."/>
            <person name="Briner A.E."/>
            <person name="Felis G.E."/>
            <person name="de Vos W.M."/>
            <person name="Barrangou R."/>
            <person name="Klaenhammer T.R."/>
            <person name="Caufield P.W."/>
            <person name="Cui Y."/>
            <person name="Zhang H."/>
            <person name="O'Toole P.W."/>
        </authorList>
    </citation>
    <scope>NUCLEOTIDE SEQUENCE [LARGE SCALE GENOMIC DNA]</scope>
    <source>
        <strain evidence="5 6">DSM 18793</strain>
    </source>
</reference>
<evidence type="ECO:0000256" key="1">
    <source>
        <dbReference type="ARBA" id="ARBA00004922"/>
    </source>
</evidence>
<evidence type="ECO:0000256" key="4">
    <source>
        <dbReference type="HAMAP-Rule" id="MF_01473"/>
    </source>
</evidence>
<comment type="similarity">
    <text evidence="4">Belongs to the GtfB family.</text>
</comment>
<comment type="caution">
    <text evidence="5">The sequence shown here is derived from an EMBL/GenBank/DDBJ whole genome shotgun (WGS) entry which is preliminary data.</text>
</comment>
<evidence type="ECO:0000256" key="3">
    <source>
        <dbReference type="ARBA" id="ARBA00023136"/>
    </source>
</evidence>
<dbReference type="STRING" id="417373.GCA_001570685_01403"/>
<keyword evidence="3 4" id="KW-0472">Membrane</keyword>
<comment type="pathway">
    <text evidence="1 4">Protein modification; protein glycosylation.</text>
</comment>
<dbReference type="Proteomes" id="UP000051084">
    <property type="component" value="Unassembled WGS sequence"/>
</dbReference>
<sequence>MLNLFDSYTLESKDLHSSLILSGIDNPTMIINDDGWLPDNVTSPIQYFLKKGGVKLVGKPLYFNQIKIPSFWEIKGDGLKAEIVDKDQVKGKISYYRQDNKRLVKSVSWYDKNGVTKVIDDYNQWGWINSRTTYNDDGSKNLTSYMYDNGIVFLTENYKTKTLIYQNPNGNIQMFENWPALVSYILIDGNFDVKKVLFNNLNISFFTSLQLGHHVEEKYLVWQELINDKIPGNMDFIINGHAGKTKIGFTNYESYIQAKSQIEPKYEIKYLGYVYPFTRRKNYKKNILVVTNSDQLIDISSLVKLLPEFNFKIAAGTEMSSVLNKIGNNLNVELYPSVSQEQLDKLYEESNLFLDINRGSEVFNAVRKAFDKQLLIIANKDTIHNRKYVSDDMIVMTGQLEKLVNMIRIIFKNDDSMNDALENQYRHADGSGVENYLNWFC</sequence>
<dbReference type="RefSeq" id="WP_056995801.1">
    <property type="nucleotide sequence ID" value="NZ_AZGC01000057.1"/>
</dbReference>
<dbReference type="HAMAP" id="MF_01473">
    <property type="entry name" value="GtfB"/>
    <property type="match status" value="1"/>
</dbReference>
<evidence type="ECO:0000313" key="6">
    <source>
        <dbReference type="Proteomes" id="UP000051084"/>
    </source>
</evidence>
<proteinExistence type="inferred from homology"/>
<organism evidence="5 6">
    <name type="scientific">Limosilactobacillus equigenerosi DSM 18793 = JCM 14505</name>
    <dbReference type="NCBI Taxonomy" id="1423742"/>
    <lineage>
        <taxon>Bacteria</taxon>
        <taxon>Bacillati</taxon>
        <taxon>Bacillota</taxon>
        <taxon>Bacilli</taxon>
        <taxon>Lactobacillales</taxon>
        <taxon>Lactobacillaceae</taxon>
        <taxon>Limosilactobacillus</taxon>
    </lineage>
</organism>
<dbReference type="GO" id="GO:0005886">
    <property type="term" value="C:plasma membrane"/>
    <property type="evidence" value="ECO:0007669"/>
    <property type="project" value="UniProtKB-SubCell"/>
</dbReference>
<accession>A0A0R1UFZ4</accession>
<gene>
    <name evidence="4" type="primary">gtfB</name>
    <name evidence="5" type="ORF">FC21_GL000341</name>
</gene>
<dbReference type="GO" id="GO:0017122">
    <property type="term" value="C:protein N-acetylglucosaminyltransferase complex"/>
    <property type="evidence" value="ECO:0007669"/>
    <property type="project" value="UniProtKB-UniRule"/>
</dbReference>